<protein>
    <submittedName>
        <fullName evidence="5">EAL domain-containing protein</fullName>
    </submittedName>
</protein>
<dbReference type="CDD" id="cd01949">
    <property type="entry name" value="GGDEF"/>
    <property type="match status" value="1"/>
</dbReference>
<dbReference type="Proteomes" id="UP000298049">
    <property type="component" value="Chromosome"/>
</dbReference>
<evidence type="ECO:0000313" key="5">
    <source>
        <dbReference type="EMBL" id="QCF26099.1"/>
    </source>
</evidence>
<dbReference type="NCBIfam" id="TIGR00254">
    <property type="entry name" value="GGDEF"/>
    <property type="match status" value="1"/>
</dbReference>
<dbReference type="InterPro" id="IPR035965">
    <property type="entry name" value="PAS-like_dom_sf"/>
</dbReference>
<dbReference type="InterPro" id="IPR000700">
    <property type="entry name" value="PAS-assoc_C"/>
</dbReference>
<evidence type="ECO:0000256" key="1">
    <source>
        <dbReference type="ARBA" id="ARBA00001946"/>
    </source>
</evidence>
<dbReference type="PROSITE" id="PS50883">
    <property type="entry name" value="EAL"/>
    <property type="match status" value="1"/>
</dbReference>
<dbReference type="PANTHER" id="PTHR44757:SF2">
    <property type="entry name" value="BIOFILM ARCHITECTURE MAINTENANCE PROTEIN MBAA"/>
    <property type="match status" value="1"/>
</dbReference>
<sequence length="487" mass="54350">MRKALKDGYAEDDRWHLRKDGSRFWASGTMTPVYDDRGNFRGYLKITRDKTAEKIASERTLYLAHHDALTGLPNRSMFNEQLKKTLSSAKLNQHQVQVLLLDLDRFKEVNDSYGHHLGDLFLKKVAERLGNTVRASDLVARLGGDEFGIICRTRDGETDTLTLAEKLVDALAQPYYLEDKEIQSGASIGVTVFPVDSRDPGQILKNADLAMYTAKARGRSTFHRYTDELDEDAKRRERIGDWLCDAMQTEGLALHYQPQINLRDGGIVGVEALLRWRDCPVDNVTSPEVVAVAAEMGLAEALAEWTFFTACQQANQWKTEGWEDFRIAINVSSTQLNATSFLKLIDSVLEKTSVPPGCLDIEITEFMLMENNQANDLLFRSLKKKGVYLSVDDFGTGSSSFSSLRNFPVNALKIDREFVAGLPQSEHDSAIASAIIGLAHSLGFKAVAEGVETQEQSDFLAELGCDYCQGYLYGEPLPAEQVRRTPG</sequence>
<gene>
    <name evidence="5" type="ORF">soil367_09245</name>
</gene>
<dbReference type="InterPro" id="IPR043128">
    <property type="entry name" value="Rev_trsase/Diguanyl_cyclase"/>
</dbReference>
<dbReference type="CDD" id="cd01948">
    <property type="entry name" value="EAL"/>
    <property type="match status" value="1"/>
</dbReference>
<evidence type="ECO:0000259" key="4">
    <source>
        <dbReference type="PROSITE" id="PS50887"/>
    </source>
</evidence>
<feature type="domain" description="GGDEF" evidence="4">
    <location>
        <begin position="94"/>
        <end position="227"/>
    </location>
</feature>
<dbReference type="Gene3D" id="3.30.70.270">
    <property type="match status" value="1"/>
</dbReference>
<dbReference type="PANTHER" id="PTHR44757">
    <property type="entry name" value="DIGUANYLATE CYCLASE DGCP"/>
    <property type="match status" value="1"/>
</dbReference>
<feature type="domain" description="EAL" evidence="3">
    <location>
        <begin position="236"/>
        <end position="487"/>
    </location>
</feature>
<dbReference type="InterPro" id="IPR035919">
    <property type="entry name" value="EAL_sf"/>
</dbReference>
<keyword evidence="6" id="KW-1185">Reference proteome</keyword>
<dbReference type="SMART" id="SM00267">
    <property type="entry name" value="GGDEF"/>
    <property type="match status" value="1"/>
</dbReference>
<accession>A0A4P7XGH4</accession>
<name>A0A4P7XGH4_9ALTE</name>
<evidence type="ECO:0000259" key="2">
    <source>
        <dbReference type="PROSITE" id="PS50113"/>
    </source>
</evidence>
<evidence type="ECO:0000313" key="6">
    <source>
        <dbReference type="Proteomes" id="UP000298049"/>
    </source>
</evidence>
<comment type="cofactor">
    <cofactor evidence="1">
        <name>Mg(2+)</name>
        <dbReference type="ChEBI" id="CHEBI:18420"/>
    </cofactor>
</comment>
<dbReference type="PROSITE" id="PS50113">
    <property type="entry name" value="PAC"/>
    <property type="match status" value="1"/>
</dbReference>
<dbReference type="AlphaFoldDB" id="A0A4P7XGH4"/>
<dbReference type="EMBL" id="CP031093">
    <property type="protein sequence ID" value="QCF26099.1"/>
    <property type="molecule type" value="Genomic_DNA"/>
</dbReference>
<dbReference type="OrthoDB" id="9816034at2"/>
<dbReference type="InterPro" id="IPR001633">
    <property type="entry name" value="EAL_dom"/>
</dbReference>
<dbReference type="Gene3D" id="3.30.450.20">
    <property type="entry name" value="PAS domain"/>
    <property type="match status" value="1"/>
</dbReference>
<dbReference type="SUPFAM" id="SSF141868">
    <property type="entry name" value="EAL domain-like"/>
    <property type="match status" value="1"/>
</dbReference>
<feature type="domain" description="PAC" evidence="2">
    <location>
        <begin position="10"/>
        <end position="62"/>
    </location>
</feature>
<dbReference type="Pfam" id="PF00563">
    <property type="entry name" value="EAL"/>
    <property type="match status" value="1"/>
</dbReference>
<reference evidence="5 6" key="1">
    <citation type="submission" date="2018-07" db="EMBL/GenBank/DDBJ databases">
        <title>Marsedoiliclastica nanhaica gen. nov. sp. nov., a novel marine hydrocarbonoclastic bacterium isolated from an in-situ enriched hydrocarbon-degrading consortium in deep-sea sediment.</title>
        <authorList>
            <person name="Dong C."/>
            <person name="Ma T."/>
            <person name="Liu R."/>
            <person name="Shao Z."/>
        </authorList>
    </citation>
    <scope>NUCLEOTIDE SEQUENCE [LARGE SCALE GENOMIC DNA]</scope>
    <source>
        <strain evidence="6">soil36-7</strain>
    </source>
</reference>
<dbReference type="SUPFAM" id="SSF55785">
    <property type="entry name" value="PYP-like sensor domain (PAS domain)"/>
    <property type="match status" value="1"/>
</dbReference>
<dbReference type="PROSITE" id="PS50887">
    <property type="entry name" value="GGDEF"/>
    <property type="match status" value="1"/>
</dbReference>
<dbReference type="InterPro" id="IPR052155">
    <property type="entry name" value="Biofilm_reg_signaling"/>
</dbReference>
<dbReference type="SMART" id="SM00052">
    <property type="entry name" value="EAL"/>
    <property type="match status" value="1"/>
</dbReference>
<dbReference type="SUPFAM" id="SSF55073">
    <property type="entry name" value="Nucleotide cyclase"/>
    <property type="match status" value="1"/>
</dbReference>
<dbReference type="InterPro" id="IPR029787">
    <property type="entry name" value="Nucleotide_cyclase"/>
</dbReference>
<evidence type="ECO:0000259" key="3">
    <source>
        <dbReference type="PROSITE" id="PS50883"/>
    </source>
</evidence>
<dbReference type="Pfam" id="PF00990">
    <property type="entry name" value="GGDEF"/>
    <property type="match status" value="1"/>
</dbReference>
<dbReference type="GO" id="GO:0003824">
    <property type="term" value="F:catalytic activity"/>
    <property type="evidence" value="ECO:0007669"/>
    <property type="project" value="UniProtKB-ARBA"/>
</dbReference>
<proteinExistence type="predicted"/>
<organism evidence="5 6">
    <name type="scientific">Hydrocarboniclastica marina</name>
    <dbReference type="NCBI Taxonomy" id="2259620"/>
    <lineage>
        <taxon>Bacteria</taxon>
        <taxon>Pseudomonadati</taxon>
        <taxon>Pseudomonadota</taxon>
        <taxon>Gammaproteobacteria</taxon>
        <taxon>Alteromonadales</taxon>
        <taxon>Alteromonadaceae</taxon>
        <taxon>Hydrocarboniclastica</taxon>
    </lineage>
</organism>
<dbReference type="KEGG" id="hmi:soil367_09245"/>
<dbReference type="InterPro" id="IPR000160">
    <property type="entry name" value="GGDEF_dom"/>
</dbReference>
<dbReference type="FunFam" id="3.30.70.270:FF:000001">
    <property type="entry name" value="Diguanylate cyclase domain protein"/>
    <property type="match status" value="1"/>
</dbReference>
<dbReference type="Gene3D" id="3.20.20.450">
    <property type="entry name" value="EAL domain"/>
    <property type="match status" value="1"/>
</dbReference>